<protein>
    <submittedName>
        <fullName evidence="1">Uncharacterized protein</fullName>
    </submittedName>
</protein>
<sequence length="361" mass="41051">MLAKGYSKKYGVDYTEVFVPVARMDTVRMIIALAAHKNWMISQLDVKSAFLHGELSEDDYVEQPKGYEKKGSEHLVYKLHKALEFDMTDLGKMRFFLGIEVLQKSDGIYICQRKYALKVLRKFGMMESNLVRSPIVPRFKISRNEDGNTVDETYYKQGGEGELLAFTDSDYAGDMEDRKSTSGYVFFMGSSVVSWCSKKQPIVTLSTTEAEFVAAAVCVCQGVWMKRILKELGHLDEGSNRRYNDQAIKARSVSKASEVIGIAHVSADVWQQIACIRFQDRVSSHQLLDLVCCFPLQQLGRLALFVWTFLCLPPPDSFLSSYSYYSTSSDDEDHHQYGHHHHQASSSSSSVDVEYYYHDSD</sequence>
<accession>A0ACC4CUP9</accession>
<name>A0ACC4CUP9_POPAL</name>
<proteinExistence type="predicted"/>
<gene>
    <name evidence="1" type="ORF">D5086_000037</name>
</gene>
<evidence type="ECO:0000313" key="1">
    <source>
        <dbReference type="EMBL" id="KAL3609017.1"/>
    </source>
</evidence>
<keyword evidence="2" id="KW-1185">Reference proteome</keyword>
<organism evidence="1 2">
    <name type="scientific">Populus alba</name>
    <name type="common">White poplar</name>
    <dbReference type="NCBI Taxonomy" id="43335"/>
    <lineage>
        <taxon>Eukaryota</taxon>
        <taxon>Viridiplantae</taxon>
        <taxon>Streptophyta</taxon>
        <taxon>Embryophyta</taxon>
        <taxon>Tracheophyta</taxon>
        <taxon>Spermatophyta</taxon>
        <taxon>Magnoliopsida</taxon>
        <taxon>eudicotyledons</taxon>
        <taxon>Gunneridae</taxon>
        <taxon>Pentapetalae</taxon>
        <taxon>rosids</taxon>
        <taxon>fabids</taxon>
        <taxon>Malpighiales</taxon>
        <taxon>Salicaceae</taxon>
        <taxon>Saliceae</taxon>
        <taxon>Populus</taxon>
    </lineage>
</organism>
<dbReference type="Proteomes" id="UP000309997">
    <property type="component" value="Unassembled WGS sequence"/>
</dbReference>
<reference evidence="1 2" key="1">
    <citation type="journal article" date="2024" name="Plant Biotechnol. J.">
        <title>Genome and CRISPR/Cas9 system of a widespread forest tree (Populus alba) in the world.</title>
        <authorList>
            <person name="Liu Y.J."/>
            <person name="Jiang P.F."/>
            <person name="Han X.M."/>
            <person name="Li X.Y."/>
            <person name="Wang H.M."/>
            <person name="Wang Y.J."/>
            <person name="Wang X.X."/>
            <person name="Zeng Q.Y."/>
        </authorList>
    </citation>
    <scope>NUCLEOTIDE SEQUENCE [LARGE SCALE GENOMIC DNA]</scope>
    <source>
        <strain evidence="2">cv. PAL-ZL1</strain>
    </source>
</reference>
<evidence type="ECO:0000313" key="2">
    <source>
        <dbReference type="Proteomes" id="UP000309997"/>
    </source>
</evidence>
<comment type="caution">
    <text evidence="1">The sequence shown here is derived from an EMBL/GenBank/DDBJ whole genome shotgun (WGS) entry which is preliminary data.</text>
</comment>
<dbReference type="EMBL" id="RCHU02000001">
    <property type="protein sequence ID" value="KAL3609017.1"/>
    <property type="molecule type" value="Genomic_DNA"/>
</dbReference>